<comment type="similarity">
    <text evidence="8 9">Belongs to the TonB-dependent receptor family.</text>
</comment>
<evidence type="ECO:0000256" key="6">
    <source>
        <dbReference type="ARBA" id="ARBA00023136"/>
    </source>
</evidence>
<dbReference type="EMBL" id="JAICBX010000004">
    <property type="protein sequence ID" value="MBW8639297.1"/>
    <property type="molecule type" value="Genomic_DNA"/>
</dbReference>
<keyword evidence="4 8" id="KW-0812">Transmembrane</keyword>
<gene>
    <name evidence="12" type="ORF">K1W69_19035</name>
</gene>
<dbReference type="InterPro" id="IPR036942">
    <property type="entry name" value="Beta-barrel_TonB_sf"/>
</dbReference>
<dbReference type="PANTHER" id="PTHR30069:SF56">
    <property type="entry name" value="TONB-DEPENDENT HEME RECEPTOR A"/>
    <property type="match status" value="1"/>
</dbReference>
<keyword evidence="12" id="KW-0675">Receptor</keyword>
<dbReference type="PANTHER" id="PTHR30069">
    <property type="entry name" value="TONB-DEPENDENT OUTER MEMBRANE RECEPTOR"/>
    <property type="match status" value="1"/>
</dbReference>
<dbReference type="InterPro" id="IPR037066">
    <property type="entry name" value="Plug_dom_sf"/>
</dbReference>
<dbReference type="Gene3D" id="2.40.170.20">
    <property type="entry name" value="TonB-dependent receptor, beta-barrel domain"/>
    <property type="match status" value="1"/>
</dbReference>
<feature type="domain" description="TonB-dependent receptor plug" evidence="11">
    <location>
        <begin position="18"/>
        <end position="129"/>
    </location>
</feature>
<comment type="subcellular location">
    <subcellularLocation>
        <location evidence="1 8">Cell outer membrane</location>
        <topology evidence="1 8">Multi-pass membrane protein</topology>
    </subcellularLocation>
</comment>
<evidence type="ECO:0000259" key="10">
    <source>
        <dbReference type="Pfam" id="PF00593"/>
    </source>
</evidence>
<dbReference type="GO" id="GO:0015232">
    <property type="term" value="F:heme transmembrane transporter activity"/>
    <property type="evidence" value="ECO:0007669"/>
    <property type="project" value="InterPro"/>
</dbReference>
<dbReference type="InterPro" id="IPR039426">
    <property type="entry name" value="TonB-dep_rcpt-like"/>
</dbReference>
<dbReference type="InterPro" id="IPR011276">
    <property type="entry name" value="TonB_haem/Hb_rcpt"/>
</dbReference>
<dbReference type="GO" id="GO:0015344">
    <property type="term" value="F:siderophore uptake transmembrane transporter activity"/>
    <property type="evidence" value="ECO:0007669"/>
    <property type="project" value="TreeGrafter"/>
</dbReference>
<keyword evidence="5 9" id="KW-0798">TonB box</keyword>
<dbReference type="PROSITE" id="PS52016">
    <property type="entry name" value="TONB_DEPENDENT_REC_3"/>
    <property type="match status" value="1"/>
</dbReference>
<evidence type="ECO:0000256" key="7">
    <source>
        <dbReference type="ARBA" id="ARBA00023237"/>
    </source>
</evidence>
<comment type="caution">
    <text evidence="12">The sequence shown here is derived from an EMBL/GenBank/DDBJ whole genome shotgun (WGS) entry which is preliminary data.</text>
</comment>
<dbReference type="SUPFAM" id="SSF56935">
    <property type="entry name" value="Porins"/>
    <property type="match status" value="1"/>
</dbReference>
<organism evidence="12 13">
    <name type="scientific">Flavimaribacter sediminis</name>
    <dbReference type="NCBI Taxonomy" id="2865987"/>
    <lineage>
        <taxon>Bacteria</taxon>
        <taxon>Pseudomonadati</taxon>
        <taxon>Pseudomonadota</taxon>
        <taxon>Alphaproteobacteria</taxon>
        <taxon>Hyphomicrobiales</taxon>
        <taxon>Rhizobiaceae</taxon>
        <taxon>Flavimaribacter</taxon>
    </lineage>
</organism>
<accession>A0AAE2ZR41</accession>
<keyword evidence="3 8" id="KW-1134">Transmembrane beta strand</keyword>
<reference evidence="12" key="1">
    <citation type="submission" date="2021-08" db="EMBL/GenBank/DDBJ databases">
        <title>Hoeflea bacterium WL0058 sp. nov., isolated from the sediment.</title>
        <authorList>
            <person name="Wang L."/>
            <person name="Zhang D."/>
        </authorList>
    </citation>
    <scope>NUCLEOTIDE SEQUENCE</scope>
    <source>
        <strain evidence="12">WL0058</strain>
    </source>
</reference>
<evidence type="ECO:0000313" key="13">
    <source>
        <dbReference type="Proteomes" id="UP001196509"/>
    </source>
</evidence>
<evidence type="ECO:0000256" key="8">
    <source>
        <dbReference type="PROSITE-ProRule" id="PRU01360"/>
    </source>
</evidence>
<protein>
    <submittedName>
        <fullName evidence="12">TonB-dependent receptor</fullName>
    </submittedName>
</protein>
<keyword evidence="7 8" id="KW-0998">Cell outer membrane</keyword>
<dbReference type="Pfam" id="PF00593">
    <property type="entry name" value="TonB_dep_Rec_b-barrel"/>
    <property type="match status" value="1"/>
</dbReference>
<evidence type="ECO:0000256" key="4">
    <source>
        <dbReference type="ARBA" id="ARBA00022692"/>
    </source>
</evidence>
<feature type="domain" description="TonB-dependent receptor-like beta-barrel" evidence="10">
    <location>
        <begin position="227"/>
        <end position="619"/>
    </location>
</feature>
<dbReference type="GO" id="GO:0044718">
    <property type="term" value="P:siderophore transmembrane transport"/>
    <property type="evidence" value="ECO:0007669"/>
    <property type="project" value="TreeGrafter"/>
</dbReference>
<dbReference type="Gene3D" id="2.170.130.10">
    <property type="entry name" value="TonB-dependent receptor, plug domain"/>
    <property type="match status" value="1"/>
</dbReference>
<evidence type="ECO:0000256" key="5">
    <source>
        <dbReference type="ARBA" id="ARBA00023077"/>
    </source>
</evidence>
<evidence type="ECO:0000259" key="11">
    <source>
        <dbReference type="Pfam" id="PF07715"/>
    </source>
</evidence>
<dbReference type="CDD" id="cd01347">
    <property type="entry name" value="ligand_gated_channel"/>
    <property type="match status" value="1"/>
</dbReference>
<evidence type="ECO:0000313" key="12">
    <source>
        <dbReference type="EMBL" id="MBW8639297.1"/>
    </source>
</evidence>
<evidence type="ECO:0000256" key="9">
    <source>
        <dbReference type="RuleBase" id="RU003357"/>
    </source>
</evidence>
<dbReference type="InterPro" id="IPR012910">
    <property type="entry name" value="Plug_dom"/>
</dbReference>
<evidence type="ECO:0000256" key="1">
    <source>
        <dbReference type="ARBA" id="ARBA00004571"/>
    </source>
</evidence>
<dbReference type="GO" id="GO:0009279">
    <property type="term" value="C:cell outer membrane"/>
    <property type="evidence" value="ECO:0007669"/>
    <property type="project" value="UniProtKB-SubCell"/>
</dbReference>
<sequence>MTALQRIVVGAGVEKVAIDTPQSVTVVDQQDLDNLQATEITDIADNVVGLNATGGTGALGQAFNIRGIGAPESGGEEGRVIINVDGVSKYFEQYRMGGLFTDPELYKQVEVLRGPASSTLYGAGALGGVINFVTKDASDFIGEDQNTVLRLKGSYETNGGDYLGQAILAHRFNEHAEILVMGNYRNTGDYETGDGTEVEGLEVAAPNGLAKGTFTFGENMEQRLRISYQQYTGGATDQAYSQTFDQPAFGDIDERVITDKTAIIAYENVASDNPWLDLNIQLSYSDITNEQTQDGGSDLFNSTFGYESYQFNIDNTFEYVGENFENYLTIGSQTIKQERTRDGSDSPTHAEGTDFTTGFYAQNEFIWNEKLTVITGARVDYRELTPAINDVQPFGVPDYDNWAFSPKIAALYKFNDNFGIFGSVAQTQRIPTLDEVYDTIGSDPYNPQHYGLDVENSLNYEAGFAISKYDLLQAGDSFQLKTTGFYNDIQDLITDNGREAFPRYENIDDAEIYGVEVELSYTSDLFYSNAGYSLVRGNNLTTGGYLNDVAPDEFFFTIGKSMPEYGIDFGWTSRFVAAQDEVDTRDPSEAFNVHDIYLNWIPQDGPMLGWEARFRIDNIFNEQYQEYLEGFPSKGRTFRVSLVKQFGW</sequence>
<keyword evidence="13" id="KW-1185">Reference proteome</keyword>
<dbReference type="AlphaFoldDB" id="A0AAE2ZR41"/>
<dbReference type="Proteomes" id="UP001196509">
    <property type="component" value="Unassembled WGS sequence"/>
</dbReference>
<proteinExistence type="inferred from homology"/>
<dbReference type="InterPro" id="IPR000531">
    <property type="entry name" value="Beta-barrel_TonB"/>
</dbReference>
<keyword evidence="2 8" id="KW-0813">Transport</keyword>
<dbReference type="Pfam" id="PF07715">
    <property type="entry name" value="Plug"/>
    <property type="match status" value="1"/>
</dbReference>
<name>A0AAE2ZR41_9HYPH</name>
<keyword evidence="6 8" id="KW-0472">Membrane</keyword>
<evidence type="ECO:0000256" key="2">
    <source>
        <dbReference type="ARBA" id="ARBA00022448"/>
    </source>
</evidence>
<dbReference type="NCBIfam" id="TIGR01785">
    <property type="entry name" value="TonB-hemin"/>
    <property type="match status" value="1"/>
</dbReference>
<evidence type="ECO:0000256" key="3">
    <source>
        <dbReference type="ARBA" id="ARBA00022452"/>
    </source>
</evidence>